<sequence length="301" mass="34249">MARASLQPPSLGHPNTVDDPETAPFDHQIGVADVAFNYYNPLVLPPGFRFVPKDEELIFYYLYPFLHGYSLPNVDIHHVNIYNYNPTQLAARFKKGNDKDEWFFITERKKKFDGGNRPNCSANGGYWKATGTETKIHAGKGVWGSKRSLDFRIGKQPNGVKTDWIMQEYRLDRPLPNKKSHGDNKTLDIVLCKIYQTPMGKKRKAKEEHEENLPRVSPFNELASIFYPQQQETSRVGEDHSLNPNLEEGRGLFLGVSSMGNKRKTEEEKDYDDNDNLLNNNTHPLAGACLGLMDPSSQVLH</sequence>
<evidence type="ECO:0000259" key="6">
    <source>
        <dbReference type="PROSITE" id="PS51005"/>
    </source>
</evidence>
<evidence type="ECO:0000313" key="8">
    <source>
        <dbReference type="Proteomes" id="UP000489600"/>
    </source>
</evidence>
<accession>A0A565BWX2</accession>
<feature type="region of interest" description="Disordered" evidence="5">
    <location>
        <begin position="231"/>
        <end position="257"/>
    </location>
</feature>
<gene>
    <name evidence="7" type="ORF">ANE_LOCUS16338</name>
</gene>
<dbReference type="GO" id="GO:0006355">
    <property type="term" value="P:regulation of DNA-templated transcription"/>
    <property type="evidence" value="ECO:0007669"/>
    <property type="project" value="InterPro"/>
</dbReference>
<dbReference type="EMBL" id="CABITT030000005">
    <property type="protein sequence ID" value="VVB05894.1"/>
    <property type="molecule type" value="Genomic_DNA"/>
</dbReference>
<feature type="region of interest" description="Disordered" evidence="5">
    <location>
        <begin position="1"/>
        <end position="23"/>
    </location>
</feature>
<comment type="caution">
    <text evidence="7">The sequence shown here is derived from an EMBL/GenBank/DDBJ whole genome shotgun (WGS) entry which is preliminary data.</text>
</comment>
<evidence type="ECO:0000256" key="4">
    <source>
        <dbReference type="ARBA" id="ARBA00023242"/>
    </source>
</evidence>
<evidence type="ECO:0000313" key="7">
    <source>
        <dbReference type="EMBL" id="VVB05894.1"/>
    </source>
</evidence>
<keyword evidence="8" id="KW-1185">Reference proteome</keyword>
<dbReference type="InterPro" id="IPR036093">
    <property type="entry name" value="NAC_dom_sf"/>
</dbReference>
<keyword evidence="3" id="KW-0804">Transcription</keyword>
<reference evidence="7" key="1">
    <citation type="submission" date="2019-07" db="EMBL/GenBank/DDBJ databases">
        <authorList>
            <person name="Dittberner H."/>
        </authorList>
    </citation>
    <scope>NUCLEOTIDE SEQUENCE [LARGE SCALE GENOMIC DNA]</scope>
</reference>
<dbReference type="SUPFAM" id="SSF101941">
    <property type="entry name" value="NAC domain"/>
    <property type="match status" value="1"/>
</dbReference>
<dbReference type="PANTHER" id="PTHR31719">
    <property type="entry name" value="NAC TRANSCRIPTION FACTOR 56"/>
    <property type="match status" value="1"/>
</dbReference>
<organism evidence="7 8">
    <name type="scientific">Arabis nemorensis</name>
    <dbReference type="NCBI Taxonomy" id="586526"/>
    <lineage>
        <taxon>Eukaryota</taxon>
        <taxon>Viridiplantae</taxon>
        <taxon>Streptophyta</taxon>
        <taxon>Embryophyta</taxon>
        <taxon>Tracheophyta</taxon>
        <taxon>Spermatophyta</taxon>
        <taxon>Magnoliopsida</taxon>
        <taxon>eudicotyledons</taxon>
        <taxon>Gunneridae</taxon>
        <taxon>Pentapetalae</taxon>
        <taxon>rosids</taxon>
        <taxon>malvids</taxon>
        <taxon>Brassicales</taxon>
        <taxon>Brassicaceae</taxon>
        <taxon>Arabideae</taxon>
        <taxon>Arabis</taxon>
    </lineage>
</organism>
<proteinExistence type="predicted"/>
<dbReference type="OrthoDB" id="1107504at2759"/>
<evidence type="ECO:0000256" key="3">
    <source>
        <dbReference type="ARBA" id="ARBA00023163"/>
    </source>
</evidence>
<evidence type="ECO:0000256" key="1">
    <source>
        <dbReference type="ARBA" id="ARBA00023015"/>
    </source>
</evidence>
<feature type="domain" description="NAC" evidence="6">
    <location>
        <begin position="44"/>
        <end position="197"/>
    </location>
</feature>
<dbReference type="PROSITE" id="PS51005">
    <property type="entry name" value="NAC"/>
    <property type="match status" value="1"/>
</dbReference>
<evidence type="ECO:0000256" key="5">
    <source>
        <dbReference type="SAM" id="MobiDB-lite"/>
    </source>
</evidence>
<dbReference type="GO" id="GO:0003677">
    <property type="term" value="F:DNA binding"/>
    <property type="evidence" value="ECO:0007669"/>
    <property type="project" value="UniProtKB-KW"/>
</dbReference>
<dbReference type="Gene3D" id="2.170.150.80">
    <property type="entry name" value="NAC domain"/>
    <property type="match status" value="1"/>
</dbReference>
<name>A0A565BWX2_9BRAS</name>
<keyword evidence="1" id="KW-0805">Transcription regulation</keyword>
<dbReference type="AlphaFoldDB" id="A0A565BWX2"/>
<dbReference type="Proteomes" id="UP000489600">
    <property type="component" value="Unassembled WGS sequence"/>
</dbReference>
<keyword evidence="2" id="KW-0238">DNA-binding</keyword>
<dbReference type="PANTHER" id="PTHR31719:SF94">
    <property type="entry name" value="PROTEIN ATAF2"/>
    <property type="match status" value="1"/>
</dbReference>
<protein>
    <recommendedName>
        <fullName evidence="6">NAC domain-containing protein</fullName>
    </recommendedName>
</protein>
<keyword evidence="4" id="KW-0539">Nucleus</keyword>
<evidence type="ECO:0000256" key="2">
    <source>
        <dbReference type="ARBA" id="ARBA00023125"/>
    </source>
</evidence>
<dbReference type="Pfam" id="PF02365">
    <property type="entry name" value="NAM"/>
    <property type="match status" value="1"/>
</dbReference>
<dbReference type="InterPro" id="IPR003441">
    <property type="entry name" value="NAC-dom"/>
</dbReference>